<dbReference type="Pfam" id="PF01084">
    <property type="entry name" value="Ribosomal_S18"/>
    <property type="match status" value="1"/>
</dbReference>
<proteinExistence type="inferred from homology"/>
<evidence type="ECO:0000256" key="1">
    <source>
        <dbReference type="ARBA" id="ARBA00005589"/>
    </source>
</evidence>
<keyword evidence="7" id="KW-1185">Reference proteome</keyword>
<reference evidence="7" key="1">
    <citation type="submission" date="2016-05" db="EMBL/GenBank/DDBJ databases">
        <title>Comparative genomics of biotechnologically important yeasts.</title>
        <authorList>
            <consortium name="DOE Joint Genome Institute"/>
            <person name="Riley R."/>
            <person name="Haridas S."/>
            <person name="Wolfe K.H."/>
            <person name="Lopes M.R."/>
            <person name="Hittinger C.T."/>
            <person name="Goker M."/>
            <person name="Salamov A."/>
            <person name="Wisecaver J."/>
            <person name="Long T.M."/>
            <person name="Aerts A.L."/>
            <person name="Barry K."/>
            <person name="Choi C."/>
            <person name="Clum A."/>
            <person name="Coughlan A.Y."/>
            <person name="Deshpande S."/>
            <person name="Douglass A.P."/>
            <person name="Hanson S.J."/>
            <person name="Klenk H.-P."/>
            <person name="Labutti K."/>
            <person name="Lapidus A."/>
            <person name="Lindquist E."/>
            <person name="Lipzen A."/>
            <person name="Meier-Kolthoff J.P."/>
            <person name="Ohm R.A."/>
            <person name="Otillar R.P."/>
            <person name="Pangilinan J."/>
            <person name="Peng Y."/>
            <person name="Rokas A."/>
            <person name="Rosa C.A."/>
            <person name="Scheuner C."/>
            <person name="Sibirny A.A."/>
            <person name="Slot J.C."/>
            <person name="Stielow J.B."/>
            <person name="Sun H."/>
            <person name="Kurtzman C.P."/>
            <person name="Blackwell M."/>
            <person name="Grigoriev I.V."/>
            <person name="Jeffries T.W."/>
        </authorList>
    </citation>
    <scope>NUCLEOTIDE SEQUENCE [LARGE SCALE GENOMIC DNA]</scope>
    <source>
        <strain evidence="7">NRRL Y-17324</strain>
    </source>
</reference>
<dbReference type="SUPFAM" id="SSF46911">
    <property type="entry name" value="Ribosomal protein S18"/>
    <property type="match status" value="1"/>
</dbReference>
<comment type="similarity">
    <text evidence="1">Belongs to the bacterial ribosomal protein bS18 family.</text>
</comment>
<dbReference type="GO" id="GO:0032543">
    <property type="term" value="P:mitochondrial translation"/>
    <property type="evidence" value="ECO:0007669"/>
    <property type="project" value="TreeGrafter"/>
</dbReference>
<evidence type="ECO:0000256" key="3">
    <source>
        <dbReference type="ARBA" id="ARBA00023274"/>
    </source>
</evidence>
<dbReference type="Proteomes" id="UP000094285">
    <property type="component" value="Unassembled WGS sequence"/>
</dbReference>
<dbReference type="AlphaFoldDB" id="A0A1E4SN19"/>
<dbReference type="GeneID" id="30983629"/>
<organism evidence="6 7">
    <name type="scientific">Suhomyces tanzawaensis NRRL Y-17324</name>
    <dbReference type="NCBI Taxonomy" id="984487"/>
    <lineage>
        <taxon>Eukaryota</taxon>
        <taxon>Fungi</taxon>
        <taxon>Dikarya</taxon>
        <taxon>Ascomycota</taxon>
        <taxon>Saccharomycotina</taxon>
        <taxon>Pichiomycetes</taxon>
        <taxon>Debaryomycetaceae</taxon>
        <taxon>Suhomyces</taxon>
    </lineage>
</organism>
<feature type="compositionally biased region" description="Polar residues" evidence="5">
    <location>
        <begin position="12"/>
        <end position="24"/>
    </location>
</feature>
<dbReference type="PANTHER" id="PTHR13479">
    <property type="entry name" value="30S RIBOSOMAL PROTEIN S18"/>
    <property type="match status" value="1"/>
</dbReference>
<dbReference type="GO" id="GO:0005763">
    <property type="term" value="C:mitochondrial small ribosomal subunit"/>
    <property type="evidence" value="ECO:0007669"/>
    <property type="project" value="TreeGrafter"/>
</dbReference>
<dbReference type="GO" id="GO:0003735">
    <property type="term" value="F:structural constituent of ribosome"/>
    <property type="evidence" value="ECO:0007669"/>
    <property type="project" value="InterPro"/>
</dbReference>
<evidence type="ECO:0000313" key="7">
    <source>
        <dbReference type="Proteomes" id="UP000094285"/>
    </source>
</evidence>
<accession>A0A1E4SN19</accession>
<feature type="region of interest" description="Disordered" evidence="5">
    <location>
        <begin position="1"/>
        <end position="25"/>
    </location>
</feature>
<dbReference type="OrthoDB" id="21463at2759"/>
<sequence>MRSEGLWKKEATTTASGASGNGKNDITRDVVGIARSIQENTQPPLDIAAGFTRRFTFGESYDPFDFSNTKLSMERKTFRKSKNTVSDPFERTGIDPRNLYAMPEILSRFITSTGQILPRSVTGCNGKNQKRLSDAIKTARACGLLSSTHKHARYLPSRNL</sequence>
<dbReference type="Gene3D" id="4.10.640.10">
    <property type="entry name" value="Ribosomal protein S18"/>
    <property type="match status" value="1"/>
</dbReference>
<evidence type="ECO:0000256" key="5">
    <source>
        <dbReference type="SAM" id="MobiDB-lite"/>
    </source>
</evidence>
<protein>
    <recommendedName>
        <fullName evidence="4">Small ribosomal subunit protein bS18m</fullName>
    </recommendedName>
</protein>
<dbReference type="GO" id="GO:0070181">
    <property type="term" value="F:small ribosomal subunit rRNA binding"/>
    <property type="evidence" value="ECO:0007669"/>
    <property type="project" value="TreeGrafter"/>
</dbReference>
<dbReference type="EMBL" id="KV453910">
    <property type="protein sequence ID" value="ODV80886.1"/>
    <property type="molecule type" value="Genomic_DNA"/>
</dbReference>
<dbReference type="STRING" id="984487.A0A1E4SN19"/>
<keyword evidence="3" id="KW-0687">Ribonucleoprotein</keyword>
<keyword evidence="2 6" id="KW-0689">Ribosomal protein</keyword>
<dbReference type="PRINTS" id="PR00974">
    <property type="entry name" value="RIBOSOMALS18"/>
</dbReference>
<feature type="compositionally biased region" description="Basic and acidic residues" evidence="5">
    <location>
        <begin position="1"/>
        <end position="11"/>
    </location>
</feature>
<name>A0A1E4SN19_9ASCO</name>
<dbReference type="PANTHER" id="PTHR13479:SF40">
    <property type="entry name" value="SMALL RIBOSOMAL SUBUNIT PROTEIN BS18M"/>
    <property type="match status" value="1"/>
</dbReference>
<dbReference type="RefSeq" id="XP_020066008.1">
    <property type="nucleotide sequence ID" value="XM_020209493.1"/>
</dbReference>
<evidence type="ECO:0000256" key="4">
    <source>
        <dbReference type="ARBA" id="ARBA00035264"/>
    </source>
</evidence>
<gene>
    <name evidence="6" type="ORF">CANTADRAFT_47691</name>
</gene>
<dbReference type="InterPro" id="IPR036870">
    <property type="entry name" value="Ribosomal_bS18_sf"/>
</dbReference>
<evidence type="ECO:0000313" key="6">
    <source>
        <dbReference type="EMBL" id="ODV80886.1"/>
    </source>
</evidence>
<dbReference type="InterPro" id="IPR001648">
    <property type="entry name" value="Ribosomal_bS18"/>
</dbReference>
<evidence type="ECO:0000256" key="2">
    <source>
        <dbReference type="ARBA" id="ARBA00022980"/>
    </source>
</evidence>